<dbReference type="InterPro" id="IPR000825">
    <property type="entry name" value="SUF_FeS_clus_asmbl_SufBD_core"/>
</dbReference>
<dbReference type="AlphaFoldDB" id="A0A3S3UIA9"/>
<dbReference type="SUPFAM" id="SSF101960">
    <property type="entry name" value="Stabilizer of iron transporter SufD"/>
    <property type="match status" value="1"/>
</dbReference>
<evidence type="ECO:0000313" key="3">
    <source>
        <dbReference type="Proteomes" id="UP000287563"/>
    </source>
</evidence>
<accession>A0A3S3UIA9</accession>
<keyword evidence="3" id="KW-1185">Reference proteome</keyword>
<organism evidence="2 3">
    <name type="scientific">Photobacterium chitinilyticum</name>
    <dbReference type="NCBI Taxonomy" id="2485123"/>
    <lineage>
        <taxon>Bacteria</taxon>
        <taxon>Pseudomonadati</taxon>
        <taxon>Pseudomonadota</taxon>
        <taxon>Gammaproteobacteria</taxon>
        <taxon>Vibrionales</taxon>
        <taxon>Vibrionaceae</taxon>
        <taxon>Photobacterium</taxon>
    </lineage>
</organism>
<dbReference type="InterPro" id="IPR055346">
    <property type="entry name" value="Fe-S_cluster_assembly_SufBD"/>
</dbReference>
<dbReference type="PANTHER" id="PTHR43575">
    <property type="entry name" value="PROTEIN ABCI7, CHLOROPLASTIC"/>
    <property type="match status" value="1"/>
</dbReference>
<dbReference type="RefSeq" id="WP_128784902.1">
    <property type="nucleotide sequence ID" value="NZ_RJLM01000006.1"/>
</dbReference>
<reference evidence="2 3" key="1">
    <citation type="submission" date="2018-11" db="EMBL/GenBank/DDBJ databases">
        <title>Photobacterium sp. BEI247 sp. nov., a marine bacterium isolated from Yongle Blue Hole in the South China Sea.</title>
        <authorList>
            <person name="Wang X."/>
        </authorList>
    </citation>
    <scope>NUCLEOTIDE SEQUENCE [LARGE SCALE GENOMIC DNA]</scope>
    <source>
        <strain evidence="3">BEI247</strain>
    </source>
</reference>
<dbReference type="Proteomes" id="UP000287563">
    <property type="component" value="Unassembled WGS sequence"/>
</dbReference>
<evidence type="ECO:0000313" key="2">
    <source>
        <dbReference type="EMBL" id="RWX54632.1"/>
    </source>
</evidence>
<dbReference type="Pfam" id="PF01458">
    <property type="entry name" value="SUFBD_core"/>
    <property type="match status" value="1"/>
</dbReference>
<dbReference type="GO" id="GO:0016226">
    <property type="term" value="P:iron-sulfur cluster assembly"/>
    <property type="evidence" value="ECO:0007669"/>
    <property type="project" value="InterPro"/>
</dbReference>
<evidence type="ECO:0000259" key="1">
    <source>
        <dbReference type="Pfam" id="PF01458"/>
    </source>
</evidence>
<feature type="domain" description="SUF system FeS cluster assembly SufBD core" evidence="1">
    <location>
        <begin position="186"/>
        <end position="427"/>
    </location>
</feature>
<proteinExistence type="predicted"/>
<name>A0A3S3UIA9_9GAMM</name>
<comment type="caution">
    <text evidence="2">The sequence shown here is derived from an EMBL/GenBank/DDBJ whole genome shotgun (WGS) entry which is preliminary data.</text>
</comment>
<gene>
    <name evidence="2" type="ORF">EDI28_16230</name>
</gene>
<dbReference type="EMBL" id="RJLM01000006">
    <property type="protein sequence ID" value="RWX54632.1"/>
    <property type="molecule type" value="Genomic_DNA"/>
</dbReference>
<dbReference type="InterPro" id="IPR037284">
    <property type="entry name" value="SUF_FeS_clus_asmbl_SufBD_sf"/>
</dbReference>
<sequence length="461" mass="51834">MDGSLMQNKQMYKGKLPKYNHIDDSGLKSLYLALGERSQFQQSQWKQLAEKGIPTNKHEDWKYTPLNLMIQPSRCWANRVMGIDDYLDAKILQLSIPLNANLLVFVDGAYRTEHSKIVSSESLSVMPMDSWNTDQRRDIDQGIATDFVSQMSEALAQDGVYIRVRKGAQLVQPIYLLHLHTCKPHAAAHYRHHFHLAMHAQAELIEHYVSLSDTEVFSNSSDVSESAKISASTGSRLTVNVASNAKLQHIKIVEENSHHVHFAHNDIHMGHDASAVSHVYFLQGQCCRHQTSARFKGDNAYLAMNSLVLPKQQDVFDSRTYTEHCLPYCRSEQLHKVIASDQGKGIFDGMILVSKGAIKTDGQMDNRNLLLGEQSQVFSKPKLEIYADDVKCSHGATTGSIDPEQLGYMQARGMSKAAAKHVLTQAFAFDVVDQHKVLTHSDDHDTLAVWLKDRIAERLAL</sequence>
<dbReference type="OrthoDB" id="9768262at2"/>
<dbReference type="PANTHER" id="PTHR43575:SF1">
    <property type="entry name" value="PROTEIN ABCI7, CHLOROPLASTIC"/>
    <property type="match status" value="1"/>
</dbReference>
<protein>
    <recommendedName>
        <fullName evidence="1">SUF system FeS cluster assembly SufBD core domain-containing protein</fullName>
    </recommendedName>
</protein>